<dbReference type="EMBL" id="FQZE01000011">
    <property type="protein sequence ID" value="SHJ12221.1"/>
    <property type="molecule type" value="Genomic_DNA"/>
</dbReference>
<name>A0A1M6GQI1_9BACT</name>
<dbReference type="STRING" id="1168035.SAMN05444280_11180"/>
<proteinExistence type="predicted"/>
<dbReference type="Pfam" id="PF02357">
    <property type="entry name" value="NusG"/>
    <property type="match status" value="1"/>
</dbReference>
<sequence length="198" mass="23119">MYLQKPVYKWYAIYTKANNEKKVFDRLKEENIECYLPLKKTLRQWSDRKKWVDLPLFRCYVFVKVSYIEYFRALRIPGVVYYVSFGGEPQSIPNNQIEYIKAIVQQTEKEIEVNYKNIRKGSECEVLVGPLKGIKGEVVRISGQSRLLIRLASMGVSLNVNISKDEIKLIKNKATRTAQKKYSSLDRIPYKKSGASVY</sequence>
<dbReference type="SUPFAM" id="SSF82679">
    <property type="entry name" value="N-utilization substance G protein NusG, N-terminal domain"/>
    <property type="match status" value="1"/>
</dbReference>
<gene>
    <name evidence="5" type="ORF">SAMN05444280_11180</name>
</gene>
<organism evidence="5 6">
    <name type="scientific">Tangfeifania diversioriginum</name>
    <dbReference type="NCBI Taxonomy" id="1168035"/>
    <lineage>
        <taxon>Bacteria</taxon>
        <taxon>Pseudomonadati</taxon>
        <taxon>Bacteroidota</taxon>
        <taxon>Bacteroidia</taxon>
        <taxon>Marinilabiliales</taxon>
        <taxon>Prolixibacteraceae</taxon>
        <taxon>Tangfeifania</taxon>
    </lineage>
</organism>
<dbReference type="AlphaFoldDB" id="A0A1M6GQI1"/>
<dbReference type="InterPro" id="IPR043425">
    <property type="entry name" value="NusG-like"/>
</dbReference>
<keyword evidence="3" id="KW-0804">Transcription</keyword>
<evidence type="ECO:0000259" key="4">
    <source>
        <dbReference type="Pfam" id="PF02357"/>
    </source>
</evidence>
<keyword evidence="6" id="KW-1185">Reference proteome</keyword>
<dbReference type="InterPro" id="IPR036735">
    <property type="entry name" value="NGN_dom_sf"/>
</dbReference>
<dbReference type="Proteomes" id="UP000184050">
    <property type="component" value="Unassembled WGS sequence"/>
</dbReference>
<evidence type="ECO:0000256" key="2">
    <source>
        <dbReference type="ARBA" id="ARBA00023015"/>
    </source>
</evidence>
<evidence type="ECO:0000256" key="3">
    <source>
        <dbReference type="ARBA" id="ARBA00023163"/>
    </source>
</evidence>
<protein>
    <submittedName>
        <fullName evidence="5">Transcription antitermination protein nusG</fullName>
    </submittedName>
</protein>
<dbReference type="PANTHER" id="PTHR30265">
    <property type="entry name" value="RHO-INTERACTING TRANSCRIPTION TERMINATION FACTOR NUSG"/>
    <property type="match status" value="1"/>
</dbReference>
<dbReference type="InterPro" id="IPR008991">
    <property type="entry name" value="Translation_prot_SH3-like_sf"/>
</dbReference>
<dbReference type="GO" id="GO:0031564">
    <property type="term" value="P:transcription antitermination"/>
    <property type="evidence" value="ECO:0007669"/>
    <property type="project" value="UniProtKB-KW"/>
</dbReference>
<evidence type="ECO:0000313" key="6">
    <source>
        <dbReference type="Proteomes" id="UP000184050"/>
    </source>
</evidence>
<accession>A0A1M6GQI1</accession>
<dbReference type="NCBIfam" id="NF033644">
    <property type="entry name" value="antiterm_UpxY"/>
    <property type="match status" value="1"/>
</dbReference>
<feature type="domain" description="NusG-like N-terminal" evidence="4">
    <location>
        <begin position="9"/>
        <end position="100"/>
    </location>
</feature>
<dbReference type="RefSeq" id="WP_073168514.1">
    <property type="nucleotide sequence ID" value="NZ_FQZE01000011.1"/>
</dbReference>
<keyword evidence="1" id="KW-0889">Transcription antitermination</keyword>
<dbReference type="GO" id="GO:0006354">
    <property type="term" value="P:DNA-templated transcription elongation"/>
    <property type="evidence" value="ECO:0007669"/>
    <property type="project" value="InterPro"/>
</dbReference>
<keyword evidence="2" id="KW-0805">Transcription regulation</keyword>
<dbReference type="PANTHER" id="PTHR30265:SF4">
    <property type="entry name" value="KOW MOTIF FAMILY PROTEIN, EXPRESSED"/>
    <property type="match status" value="1"/>
</dbReference>
<dbReference type="SUPFAM" id="SSF50104">
    <property type="entry name" value="Translation proteins SH3-like domain"/>
    <property type="match status" value="1"/>
</dbReference>
<dbReference type="InterPro" id="IPR006645">
    <property type="entry name" value="NGN-like_dom"/>
</dbReference>
<dbReference type="OrthoDB" id="9796143at2"/>
<evidence type="ECO:0000256" key="1">
    <source>
        <dbReference type="ARBA" id="ARBA00022814"/>
    </source>
</evidence>
<reference evidence="5 6" key="1">
    <citation type="submission" date="2016-11" db="EMBL/GenBank/DDBJ databases">
        <authorList>
            <person name="Jaros S."/>
            <person name="Januszkiewicz K."/>
            <person name="Wedrychowicz H."/>
        </authorList>
    </citation>
    <scope>NUCLEOTIDE SEQUENCE [LARGE SCALE GENOMIC DNA]</scope>
    <source>
        <strain evidence="5 6">DSM 27063</strain>
    </source>
</reference>
<evidence type="ECO:0000313" key="5">
    <source>
        <dbReference type="EMBL" id="SHJ12221.1"/>
    </source>
</evidence>
<dbReference type="Gene3D" id="3.30.70.940">
    <property type="entry name" value="NusG, N-terminal domain"/>
    <property type="match status" value="1"/>
</dbReference>